<keyword evidence="14" id="KW-1185">Reference proteome</keyword>
<keyword evidence="7" id="KW-0677">Repeat</keyword>
<dbReference type="EMBL" id="BPVZ01000122">
    <property type="protein sequence ID" value="GKV37393.1"/>
    <property type="molecule type" value="Genomic_DNA"/>
</dbReference>
<dbReference type="InterPro" id="IPR032401">
    <property type="entry name" value="EDC4_WD40"/>
</dbReference>
<keyword evidence="8" id="KW-0175">Coiled coil</keyword>
<name>A0AAV5LJR4_9ROSI</name>
<keyword evidence="6" id="KW-0507">mRNA processing</keyword>
<dbReference type="Pfam" id="PF16529">
    <property type="entry name" value="Ge1_WD40"/>
    <property type="match status" value="1"/>
</dbReference>
<dbReference type="FunFam" id="1.10.220.100:FF:000001">
    <property type="entry name" value="Enhancer of mRNA-decapping protein 4"/>
    <property type="match status" value="1"/>
</dbReference>
<evidence type="ECO:0000256" key="1">
    <source>
        <dbReference type="ARBA" id="ARBA00004201"/>
    </source>
</evidence>
<dbReference type="Pfam" id="PF21289">
    <property type="entry name" value="EDC4_C"/>
    <property type="match status" value="1"/>
</dbReference>
<gene>
    <name evidence="13" type="ORF">SLEP1_g45427</name>
</gene>
<dbReference type="FunFam" id="2.130.10.10:FF:000232">
    <property type="entry name" value="enhancer of mRNA-decapping protein 4"/>
    <property type="match status" value="1"/>
</dbReference>
<dbReference type="Gene3D" id="1.10.220.100">
    <property type="entry name" value="conserved c-terminal region of ge- 1"/>
    <property type="match status" value="1"/>
</dbReference>
<evidence type="ECO:0000313" key="14">
    <source>
        <dbReference type="Proteomes" id="UP001054252"/>
    </source>
</evidence>
<feature type="region of interest" description="Disordered" evidence="10">
    <location>
        <begin position="865"/>
        <end position="927"/>
    </location>
</feature>
<evidence type="ECO:0000313" key="13">
    <source>
        <dbReference type="EMBL" id="GKV37393.1"/>
    </source>
</evidence>
<evidence type="ECO:0000259" key="12">
    <source>
        <dbReference type="Pfam" id="PF21289"/>
    </source>
</evidence>
<feature type="domain" description="Enhancer of mRNA-decapping protein 4 C-terminal" evidence="12">
    <location>
        <begin position="1229"/>
        <end position="1331"/>
    </location>
</feature>
<proteinExistence type="inferred from homology"/>
<evidence type="ECO:0000256" key="5">
    <source>
        <dbReference type="ARBA" id="ARBA00022574"/>
    </source>
</evidence>
<dbReference type="PANTHER" id="PTHR15598:SF13">
    <property type="entry name" value="LOW QUALITY PROTEIN: ENHANCER OF MRNA-DECAPPING PROTEIN 4-LIKE"/>
    <property type="match status" value="1"/>
</dbReference>
<dbReference type="GO" id="GO:0031087">
    <property type="term" value="P:deadenylation-independent decapping of nuclear-transcribed mRNA"/>
    <property type="evidence" value="ECO:0007669"/>
    <property type="project" value="InterPro"/>
</dbReference>
<keyword evidence="5 9" id="KW-0853">WD repeat</keyword>
<evidence type="ECO:0000256" key="4">
    <source>
        <dbReference type="ARBA" id="ARBA00022553"/>
    </source>
</evidence>
<protein>
    <recommendedName>
        <fullName evidence="15">Enhancer of mRNA-decapping protein 4</fullName>
    </recommendedName>
</protein>
<dbReference type="GO" id="GO:0000932">
    <property type="term" value="C:P-body"/>
    <property type="evidence" value="ECO:0007669"/>
    <property type="project" value="UniProtKB-SubCell"/>
</dbReference>
<feature type="region of interest" description="Disordered" evidence="10">
    <location>
        <begin position="1"/>
        <end position="53"/>
    </location>
</feature>
<dbReference type="InterPro" id="IPR036322">
    <property type="entry name" value="WD40_repeat_dom_sf"/>
</dbReference>
<evidence type="ECO:0000259" key="11">
    <source>
        <dbReference type="Pfam" id="PF16529"/>
    </source>
</evidence>
<feature type="compositionally biased region" description="Low complexity" evidence="10">
    <location>
        <begin position="41"/>
        <end position="53"/>
    </location>
</feature>
<dbReference type="InterPro" id="IPR015943">
    <property type="entry name" value="WD40/YVTN_repeat-like_dom_sf"/>
</dbReference>
<feature type="repeat" description="WD" evidence="9">
    <location>
        <begin position="345"/>
        <end position="378"/>
    </location>
</feature>
<accession>A0AAV5LJR4</accession>
<dbReference type="Proteomes" id="UP001054252">
    <property type="component" value="Unassembled WGS sequence"/>
</dbReference>
<feature type="domain" description="Enhancer of mRNA-decapping protein 4 WD40 repeat region" evidence="11">
    <location>
        <begin position="176"/>
        <end position="492"/>
    </location>
</feature>
<sequence>MAASGNPNQAISFDVQKLFKPTGTPNPSLPVTSPHPPPDPSFSTSSSSFPPSSPRFFHPQYQQFYMPPSTTPTALHNFLVSSQVAKSVSYPSPPLNPFNAGNQILALINSSPQNPEFPHRPHQQLPPPEFMYHGGANVGPFRVPSGKLPRGRRLAGSHVTYDVDVRILGEVKPQLEVTPITKYGSDPQLVLGRQIAVNESYICYGLKGGNIRILNMNTALRSLLRGHTQRVTDMAFFAEDVHLLASVSLEGCVYVWKITEGPDEVDESRISGKIAIAVQILGDEEYVHPRVCWHKHKQEVLVVATGKCVLRIDTTKVGKNEVFSSDTAQPLQCSIDKLIDGIQLVGKHYGEVTDLSMCQWMATRLVSASTDGTIKIWEDHKAVPLVVLRPHDGQPVYLASFLTAPHRPDHIILITGGPLNREVKIWASGSEEGWLLPSNADSWTCTQTLVLESSAESRVEEAFFNQALALSQAGLVLLANAKKNAIYAVHLEYGSCPAATHMDYISEFTVTMPILSFTGTSDPPDEHIVKVYCVQIQAIQQYDLELCQCIPPPLENVGLEKSNSSLSHDVTISEGHTAFNLSGSGSSELLQPDRVPKPCTQVASSENSTVVRCPLPSASTESTGAQEFNTLNIVSKPASLASATSDADIASVAPPPLPPSPSFSMKLSGFHSPRNSFEPASQFSEHVVNQPVTDYSVDRQMDTIQANLCAVSFPDVGSRINEKKKASDDMPSPHNPPIIFKHPTHLVTPSEILMAASSSEANSKTEGESNIHDLVDKSDVINAEVELKVVGEARSQNDEFGSKGESQNLRTENRERLFCSQASGLGIQMARESCGLSGDSYIMEKSRQIGAGASEPLAQPLVVEEETHDTRKDVTGKQSPAPSTKGKKQKGKISHAAGQSSPSSGVFNSAEVDSSIEPGKSSNLPSTDSAFPQILVMQGMLNQLMTMQKDMQKQMSNIVNLPVTKEGRRLEVSLGRSFEKAIKANADALWARFQEDNAKNEKLSRDRAQQISNLINNFVNKDLAVMLEKVVKKELAAVGQAVTRALTPAIEKTIASSIAEFFQKAVGDKVVNQLEKSVNSKLEATVARQIQAQFQTSGRQALQDALKSGIEVSVIPAFEMSCKAMFEQVDTAFQKGMIEHTNAAQQHLESAHSSLAHVLRDSINSASSITQTLSGELADAQRNLLALVAAGASSNAVSPMVSQISNGPLSGLHEKVEVPLDPTKELSRLASERKYEEAFTIALQRSDLSIVSWLCSQVDLRAILTIVPLPLSQGVLISLLQQLACDVNKETSQKLGWMTEVAAAINPADQMIAMHVHPIFDQVYKILHHLHSSPMITGAEHSSIRLLMHVINSVLLTCK</sequence>
<evidence type="ECO:0000256" key="9">
    <source>
        <dbReference type="PROSITE-ProRule" id="PRU00221"/>
    </source>
</evidence>
<feature type="repeat" description="WD" evidence="9">
    <location>
        <begin position="224"/>
        <end position="266"/>
    </location>
</feature>
<organism evidence="13 14">
    <name type="scientific">Rubroshorea leprosula</name>
    <dbReference type="NCBI Taxonomy" id="152421"/>
    <lineage>
        <taxon>Eukaryota</taxon>
        <taxon>Viridiplantae</taxon>
        <taxon>Streptophyta</taxon>
        <taxon>Embryophyta</taxon>
        <taxon>Tracheophyta</taxon>
        <taxon>Spermatophyta</taxon>
        <taxon>Magnoliopsida</taxon>
        <taxon>eudicotyledons</taxon>
        <taxon>Gunneridae</taxon>
        <taxon>Pentapetalae</taxon>
        <taxon>rosids</taxon>
        <taxon>malvids</taxon>
        <taxon>Malvales</taxon>
        <taxon>Dipterocarpaceae</taxon>
        <taxon>Rubroshorea</taxon>
    </lineage>
</organism>
<feature type="compositionally biased region" description="Polar residues" evidence="10">
    <location>
        <begin position="897"/>
        <end position="907"/>
    </location>
</feature>
<keyword evidence="3" id="KW-0963">Cytoplasm</keyword>
<comment type="subcellular location">
    <subcellularLocation>
        <location evidence="1">Cytoplasm</location>
        <location evidence="1">P-body</location>
    </subcellularLocation>
</comment>
<dbReference type="InterPro" id="IPR049404">
    <property type="entry name" value="EDC4_C"/>
</dbReference>
<dbReference type="GO" id="GO:0006397">
    <property type="term" value="P:mRNA processing"/>
    <property type="evidence" value="ECO:0007669"/>
    <property type="project" value="UniProtKB-KW"/>
</dbReference>
<evidence type="ECO:0008006" key="15">
    <source>
        <dbReference type="Google" id="ProtNLM"/>
    </source>
</evidence>
<evidence type="ECO:0000256" key="3">
    <source>
        <dbReference type="ARBA" id="ARBA00022490"/>
    </source>
</evidence>
<dbReference type="InterPro" id="IPR044938">
    <property type="entry name" value="EDC4_C_sf"/>
</dbReference>
<evidence type="ECO:0000256" key="8">
    <source>
        <dbReference type="ARBA" id="ARBA00023054"/>
    </source>
</evidence>
<evidence type="ECO:0000256" key="6">
    <source>
        <dbReference type="ARBA" id="ARBA00022664"/>
    </source>
</evidence>
<evidence type="ECO:0000256" key="10">
    <source>
        <dbReference type="SAM" id="MobiDB-lite"/>
    </source>
</evidence>
<evidence type="ECO:0000256" key="2">
    <source>
        <dbReference type="ARBA" id="ARBA00009639"/>
    </source>
</evidence>
<evidence type="ECO:0000256" key="7">
    <source>
        <dbReference type="ARBA" id="ARBA00022737"/>
    </source>
</evidence>
<dbReference type="PANTHER" id="PTHR15598">
    <property type="entry name" value="ENHANCER OF MRNA-DECAPPING PROTEIN 4"/>
    <property type="match status" value="1"/>
</dbReference>
<dbReference type="InterPro" id="IPR001680">
    <property type="entry name" value="WD40_rpt"/>
</dbReference>
<feature type="compositionally biased region" description="Polar residues" evidence="10">
    <location>
        <begin position="1"/>
        <end position="11"/>
    </location>
</feature>
<feature type="region of interest" description="Disordered" evidence="10">
    <location>
        <begin position="583"/>
        <end position="603"/>
    </location>
</feature>
<dbReference type="PROSITE" id="PS50082">
    <property type="entry name" value="WD_REPEATS_2"/>
    <property type="match status" value="2"/>
</dbReference>
<dbReference type="SUPFAM" id="SSF50978">
    <property type="entry name" value="WD40 repeat-like"/>
    <property type="match status" value="1"/>
</dbReference>
<dbReference type="Gene3D" id="2.130.10.10">
    <property type="entry name" value="YVTN repeat-like/Quinoprotein amine dehydrogenase"/>
    <property type="match status" value="1"/>
</dbReference>
<reference evidence="13 14" key="1">
    <citation type="journal article" date="2021" name="Commun. Biol.">
        <title>The genome of Shorea leprosula (Dipterocarpaceae) highlights the ecological relevance of drought in aseasonal tropical rainforests.</title>
        <authorList>
            <person name="Ng K.K.S."/>
            <person name="Kobayashi M.J."/>
            <person name="Fawcett J.A."/>
            <person name="Hatakeyama M."/>
            <person name="Paape T."/>
            <person name="Ng C.H."/>
            <person name="Ang C.C."/>
            <person name="Tnah L.H."/>
            <person name="Lee C.T."/>
            <person name="Nishiyama T."/>
            <person name="Sese J."/>
            <person name="O'Brien M.J."/>
            <person name="Copetti D."/>
            <person name="Mohd Noor M.I."/>
            <person name="Ong R.C."/>
            <person name="Putra M."/>
            <person name="Sireger I.Z."/>
            <person name="Indrioko S."/>
            <person name="Kosugi Y."/>
            <person name="Izuno A."/>
            <person name="Isagi Y."/>
            <person name="Lee S.L."/>
            <person name="Shimizu K.K."/>
        </authorList>
    </citation>
    <scope>NUCLEOTIDE SEQUENCE [LARGE SCALE GENOMIC DNA]</scope>
    <source>
        <strain evidence="13">214</strain>
    </source>
</reference>
<comment type="caution">
    <text evidence="13">The sequence shown here is derived from an EMBL/GenBank/DDBJ whole genome shotgun (WGS) entry which is preliminary data.</text>
</comment>
<dbReference type="SMART" id="SM00320">
    <property type="entry name" value="WD40"/>
    <property type="match status" value="2"/>
</dbReference>
<comment type="similarity">
    <text evidence="2">Belongs to the WD repeat EDC4 family.</text>
</comment>
<dbReference type="InterPro" id="IPR045152">
    <property type="entry name" value="EDC4-like"/>
</dbReference>
<keyword evidence="4" id="KW-0597">Phosphoprotein</keyword>